<sequence>MSELSPECAPKRTTAAYFPDPCCNRQLRKQLKPQTDRGYFCLIEEPSRFVSAGRAVVFGIQT</sequence>
<accession>A0A1M5HAU1</accession>
<evidence type="ECO:0000313" key="2">
    <source>
        <dbReference type="Proteomes" id="UP000189796"/>
    </source>
</evidence>
<organism evidence="1 2">
    <name type="scientific">Bradyrhizobium erythrophlei</name>
    <dbReference type="NCBI Taxonomy" id="1437360"/>
    <lineage>
        <taxon>Bacteria</taxon>
        <taxon>Pseudomonadati</taxon>
        <taxon>Pseudomonadota</taxon>
        <taxon>Alphaproteobacteria</taxon>
        <taxon>Hyphomicrobiales</taxon>
        <taxon>Nitrobacteraceae</taxon>
        <taxon>Bradyrhizobium</taxon>
    </lineage>
</organism>
<dbReference type="EMBL" id="LT670817">
    <property type="protein sequence ID" value="SHG13095.1"/>
    <property type="molecule type" value="Genomic_DNA"/>
</dbReference>
<dbReference type="Proteomes" id="UP000189796">
    <property type="component" value="Chromosome I"/>
</dbReference>
<dbReference type="AlphaFoldDB" id="A0A1M5HAU1"/>
<protein>
    <submittedName>
        <fullName evidence="1">Uncharacterized protein</fullName>
    </submittedName>
</protein>
<reference evidence="1 2" key="1">
    <citation type="submission" date="2016-11" db="EMBL/GenBank/DDBJ databases">
        <authorList>
            <person name="Jaros S."/>
            <person name="Januszkiewicz K."/>
            <person name="Wedrychowicz H."/>
        </authorList>
    </citation>
    <scope>NUCLEOTIDE SEQUENCE [LARGE SCALE GENOMIC DNA]</scope>
    <source>
        <strain evidence="1 2">GAS138</strain>
    </source>
</reference>
<evidence type="ECO:0000313" key="1">
    <source>
        <dbReference type="EMBL" id="SHG13095.1"/>
    </source>
</evidence>
<proteinExistence type="predicted"/>
<name>A0A1M5HAU1_9BRAD</name>
<gene>
    <name evidence="1" type="ORF">SAMN05443248_0392</name>
</gene>